<comment type="caution">
    <text evidence="1">The sequence shown here is derived from an EMBL/GenBank/DDBJ whole genome shotgun (WGS) entry which is preliminary data.</text>
</comment>
<protein>
    <submittedName>
        <fullName evidence="1">Uncharacterized protein</fullName>
    </submittedName>
</protein>
<dbReference type="EMBL" id="CAKOFQ010006698">
    <property type="protein sequence ID" value="CAH1961929.1"/>
    <property type="molecule type" value="Genomic_DNA"/>
</dbReference>
<organism evidence="1 2">
    <name type="scientific">Acanthoscelides obtectus</name>
    <name type="common">Bean weevil</name>
    <name type="synonym">Bruchus obtectus</name>
    <dbReference type="NCBI Taxonomy" id="200917"/>
    <lineage>
        <taxon>Eukaryota</taxon>
        <taxon>Metazoa</taxon>
        <taxon>Ecdysozoa</taxon>
        <taxon>Arthropoda</taxon>
        <taxon>Hexapoda</taxon>
        <taxon>Insecta</taxon>
        <taxon>Pterygota</taxon>
        <taxon>Neoptera</taxon>
        <taxon>Endopterygota</taxon>
        <taxon>Coleoptera</taxon>
        <taxon>Polyphaga</taxon>
        <taxon>Cucujiformia</taxon>
        <taxon>Chrysomeloidea</taxon>
        <taxon>Chrysomelidae</taxon>
        <taxon>Bruchinae</taxon>
        <taxon>Bruchini</taxon>
        <taxon>Acanthoscelides</taxon>
    </lineage>
</organism>
<dbReference type="Proteomes" id="UP001152888">
    <property type="component" value="Unassembled WGS sequence"/>
</dbReference>
<sequence>MILQFRCQISNNQHCTVYISF</sequence>
<proteinExistence type="predicted"/>
<evidence type="ECO:0000313" key="1">
    <source>
        <dbReference type="EMBL" id="CAH1961929.1"/>
    </source>
</evidence>
<keyword evidence="2" id="KW-1185">Reference proteome</keyword>
<evidence type="ECO:0000313" key="2">
    <source>
        <dbReference type="Proteomes" id="UP001152888"/>
    </source>
</evidence>
<gene>
    <name evidence="1" type="ORF">ACAOBT_LOCUS4402</name>
</gene>
<accession>A0A9P0K0N9</accession>
<reference evidence="1" key="1">
    <citation type="submission" date="2022-03" db="EMBL/GenBank/DDBJ databases">
        <authorList>
            <person name="Sayadi A."/>
        </authorList>
    </citation>
    <scope>NUCLEOTIDE SEQUENCE</scope>
</reference>
<dbReference type="AlphaFoldDB" id="A0A9P0K0N9"/>
<name>A0A9P0K0N9_ACAOB</name>